<dbReference type="Pfam" id="PF11367">
    <property type="entry name" value="Tail_completion_gp17"/>
    <property type="match status" value="1"/>
</dbReference>
<sequence>MSNSPELALQEAIFLHLQQDTNVQAALGASVRLYDDPPHAPGYPFASFGRHQSRPLDGDETVLLEQELSLHIWSRHGGKSEAQKALHAFREALKSMPSTMNGHQLVNLRIVFADIFRARDGRVFQAVLRLRALSQQSD</sequence>
<dbReference type="InterPro" id="IPR021508">
    <property type="entry name" value="Gp17-like"/>
</dbReference>
<dbReference type="EMBL" id="UOEE01000280">
    <property type="protein sequence ID" value="VAV99810.1"/>
    <property type="molecule type" value="Genomic_DNA"/>
</dbReference>
<proteinExistence type="predicted"/>
<organism evidence="1">
    <name type="scientific">hydrothermal vent metagenome</name>
    <dbReference type="NCBI Taxonomy" id="652676"/>
    <lineage>
        <taxon>unclassified sequences</taxon>
        <taxon>metagenomes</taxon>
        <taxon>ecological metagenomes</taxon>
    </lineage>
</organism>
<dbReference type="Gene3D" id="3.30.2000.30">
    <property type="match status" value="1"/>
</dbReference>
<accession>A0A3B0S1M0</accession>
<protein>
    <recommendedName>
        <fullName evidence="2">DUF3168 domain-containing protein</fullName>
    </recommendedName>
</protein>
<evidence type="ECO:0008006" key="2">
    <source>
        <dbReference type="Google" id="ProtNLM"/>
    </source>
</evidence>
<reference evidence="1" key="1">
    <citation type="submission" date="2018-06" db="EMBL/GenBank/DDBJ databases">
        <authorList>
            <person name="Zhirakovskaya E."/>
        </authorList>
    </citation>
    <scope>NUCLEOTIDE SEQUENCE</scope>
</reference>
<evidence type="ECO:0000313" key="1">
    <source>
        <dbReference type="EMBL" id="VAV99810.1"/>
    </source>
</evidence>
<dbReference type="InterPro" id="IPR053745">
    <property type="entry name" value="Viral_Tail_Comp_sf"/>
</dbReference>
<dbReference type="AlphaFoldDB" id="A0A3B0S1M0"/>
<gene>
    <name evidence="1" type="ORF">MNBD_ALPHA06-749</name>
</gene>
<name>A0A3B0S1M0_9ZZZZ</name>